<feature type="transmembrane region" description="Helical" evidence="7">
    <location>
        <begin position="78"/>
        <end position="95"/>
    </location>
</feature>
<evidence type="ECO:0000256" key="1">
    <source>
        <dbReference type="ARBA" id="ARBA00004651"/>
    </source>
</evidence>
<sequence length="413" mass="45734">MSDTKMNRSISTRLSIMMFLQFFIWGAWFVTLGTYLSQSLSFTPEQIGRSYSTMSWGAVIAPFIAGTIADRFFPAQKVMAFMHLLGGCILFYAATITNSTVLFWVLIAYAICYNPTLGLVNAISFNQISNPEKEFPRIRVFGTVGWIAAGLLIGFMKVEAGNLPIFVAGGASILLGIFSLFLPDTPPTSLGHKVTVKDMLGLETLKLMKQRSFAVFVIGSLLICIPLAFYYNFANMFLNDVGVSNAAGKMTMGQMSEFVFMVIMPFFFVRLGIKRMMLIGMLAWAVRYVLFAFGSPDSLVWMYYAGILLHGISYDFFFVTGQIYVDRTAPKIIQAQAQGFITFITYGVGMVIGANLAGQVAGYFTTTLASGDVVKAMIDWQKVWLTPAIIAGMIFLLFLALFKDTKTESLDEN</sequence>
<gene>
    <name evidence="9" type="ORF">ACFSSA_14250</name>
</gene>
<dbReference type="Gene3D" id="1.20.1250.20">
    <property type="entry name" value="MFS general substrate transporter like domains"/>
    <property type="match status" value="2"/>
</dbReference>
<reference evidence="10" key="1">
    <citation type="journal article" date="2019" name="Int. J. Syst. Evol. Microbiol.">
        <title>The Global Catalogue of Microorganisms (GCM) 10K type strain sequencing project: providing services to taxonomists for standard genome sequencing and annotation.</title>
        <authorList>
            <consortium name="The Broad Institute Genomics Platform"/>
            <consortium name="The Broad Institute Genome Sequencing Center for Infectious Disease"/>
            <person name="Wu L."/>
            <person name="Ma J."/>
        </authorList>
    </citation>
    <scope>NUCLEOTIDE SEQUENCE [LARGE SCALE GENOMIC DNA]</scope>
    <source>
        <strain evidence="10">CGMCC 4.7106</strain>
    </source>
</reference>
<dbReference type="RefSeq" id="WP_386821207.1">
    <property type="nucleotide sequence ID" value="NZ_JBHUIT010000031.1"/>
</dbReference>
<feature type="domain" description="Major facilitator superfamily (MFS) profile" evidence="8">
    <location>
        <begin position="207"/>
        <end position="413"/>
    </location>
</feature>
<feature type="transmembrane region" description="Helical" evidence="7">
    <location>
        <begin position="301"/>
        <end position="319"/>
    </location>
</feature>
<evidence type="ECO:0000256" key="4">
    <source>
        <dbReference type="ARBA" id="ARBA00022692"/>
    </source>
</evidence>
<evidence type="ECO:0000313" key="10">
    <source>
        <dbReference type="Proteomes" id="UP001597375"/>
    </source>
</evidence>
<evidence type="ECO:0000259" key="8">
    <source>
        <dbReference type="PROSITE" id="PS50850"/>
    </source>
</evidence>
<feature type="transmembrane region" description="Helical" evidence="7">
    <location>
        <begin position="12"/>
        <end position="31"/>
    </location>
</feature>
<proteinExistence type="predicted"/>
<protein>
    <submittedName>
        <fullName evidence="9">Nucleoside permease</fullName>
    </submittedName>
</protein>
<feature type="transmembrane region" description="Helical" evidence="7">
    <location>
        <begin position="213"/>
        <end position="231"/>
    </location>
</feature>
<dbReference type="Proteomes" id="UP001597375">
    <property type="component" value="Unassembled WGS sequence"/>
</dbReference>
<accession>A0ABW5DB43</accession>
<dbReference type="InterPro" id="IPR020846">
    <property type="entry name" value="MFS_dom"/>
</dbReference>
<feature type="transmembrane region" description="Helical" evidence="7">
    <location>
        <begin position="101"/>
        <end position="126"/>
    </location>
</feature>
<dbReference type="InterPro" id="IPR036259">
    <property type="entry name" value="MFS_trans_sf"/>
</dbReference>
<keyword evidence="2" id="KW-0813">Transport</keyword>
<dbReference type="CDD" id="cd06177">
    <property type="entry name" value="MFS_NHS"/>
    <property type="match status" value="1"/>
</dbReference>
<feature type="transmembrane region" description="Helical" evidence="7">
    <location>
        <begin position="251"/>
        <end position="269"/>
    </location>
</feature>
<keyword evidence="5 7" id="KW-1133">Transmembrane helix</keyword>
<dbReference type="EMBL" id="JBHUIT010000031">
    <property type="protein sequence ID" value="MFD2257840.1"/>
    <property type="molecule type" value="Genomic_DNA"/>
</dbReference>
<dbReference type="PANTHER" id="PTHR23522">
    <property type="entry name" value="BLL5896 PROTEIN"/>
    <property type="match status" value="1"/>
</dbReference>
<dbReference type="PANTHER" id="PTHR23522:SF4">
    <property type="entry name" value="NUCLEOSIDE PERMEASE NUPG-RELATED"/>
    <property type="match status" value="1"/>
</dbReference>
<feature type="transmembrane region" description="Helical" evidence="7">
    <location>
        <begin position="162"/>
        <end position="182"/>
    </location>
</feature>
<keyword evidence="6 7" id="KW-0472">Membrane</keyword>
<feature type="transmembrane region" description="Helical" evidence="7">
    <location>
        <begin position="138"/>
        <end position="156"/>
    </location>
</feature>
<comment type="caution">
    <text evidence="9">The sequence shown here is derived from an EMBL/GenBank/DDBJ whole genome shotgun (WGS) entry which is preliminary data.</text>
</comment>
<evidence type="ECO:0000256" key="7">
    <source>
        <dbReference type="SAM" id="Phobius"/>
    </source>
</evidence>
<feature type="transmembrane region" description="Helical" evidence="7">
    <location>
        <begin position="384"/>
        <end position="402"/>
    </location>
</feature>
<evidence type="ECO:0000256" key="2">
    <source>
        <dbReference type="ARBA" id="ARBA00022448"/>
    </source>
</evidence>
<evidence type="ECO:0000256" key="6">
    <source>
        <dbReference type="ARBA" id="ARBA00023136"/>
    </source>
</evidence>
<name>A0ABW5DB43_9BACT</name>
<comment type="subcellular location">
    <subcellularLocation>
        <location evidence="1">Cell membrane</location>
        <topology evidence="1">Multi-pass membrane protein</topology>
    </subcellularLocation>
</comment>
<keyword evidence="3" id="KW-1003">Cell membrane</keyword>
<evidence type="ECO:0000313" key="9">
    <source>
        <dbReference type="EMBL" id="MFD2257840.1"/>
    </source>
</evidence>
<keyword evidence="4 7" id="KW-0812">Transmembrane</keyword>
<dbReference type="SUPFAM" id="SSF103473">
    <property type="entry name" value="MFS general substrate transporter"/>
    <property type="match status" value="1"/>
</dbReference>
<dbReference type="PROSITE" id="PS50850">
    <property type="entry name" value="MFS"/>
    <property type="match status" value="1"/>
</dbReference>
<dbReference type="Pfam" id="PF03825">
    <property type="entry name" value="Nuc_H_symport"/>
    <property type="match status" value="1"/>
</dbReference>
<dbReference type="InterPro" id="IPR004740">
    <property type="entry name" value="Nuc_H_symport"/>
</dbReference>
<organism evidence="9 10">
    <name type="scientific">Luteolibacter algae</name>
    <dbReference type="NCBI Taxonomy" id="454151"/>
    <lineage>
        <taxon>Bacteria</taxon>
        <taxon>Pseudomonadati</taxon>
        <taxon>Verrucomicrobiota</taxon>
        <taxon>Verrucomicrobiia</taxon>
        <taxon>Verrucomicrobiales</taxon>
        <taxon>Verrucomicrobiaceae</taxon>
        <taxon>Luteolibacter</taxon>
    </lineage>
</organism>
<evidence type="ECO:0000256" key="3">
    <source>
        <dbReference type="ARBA" id="ARBA00022475"/>
    </source>
</evidence>
<keyword evidence="10" id="KW-1185">Reference proteome</keyword>
<evidence type="ECO:0000256" key="5">
    <source>
        <dbReference type="ARBA" id="ARBA00022989"/>
    </source>
</evidence>
<feature type="transmembrane region" description="Helical" evidence="7">
    <location>
        <begin position="340"/>
        <end position="364"/>
    </location>
</feature>
<feature type="transmembrane region" description="Helical" evidence="7">
    <location>
        <begin position="51"/>
        <end position="69"/>
    </location>
</feature>